<dbReference type="PANTHER" id="PTHR43235">
    <property type="entry name" value="GLUTAMINE AMIDOTRANSFERASE PB2B2.05-RELATED"/>
    <property type="match status" value="1"/>
</dbReference>
<proteinExistence type="predicted"/>
<dbReference type="PANTHER" id="PTHR43235:SF1">
    <property type="entry name" value="GLUTAMINE AMIDOTRANSFERASE PB2B2.05-RELATED"/>
    <property type="match status" value="1"/>
</dbReference>
<protein>
    <submittedName>
        <fullName evidence="1">Gamma-glutamyl-gamma-aminobutyrate hydrolase family protein</fullName>
    </submittedName>
</protein>
<evidence type="ECO:0000313" key="1">
    <source>
        <dbReference type="EMBL" id="MBY0758316.1"/>
    </source>
</evidence>
<dbReference type="RefSeq" id="WP_221919481.1">
    <property type="nucleotide sequence ID" value="NZ_CP173660.1"/>
</dbReference>
<keyword evidence="2" id="KW-1185">Reference proteome</keyword>
<evidence type="ECO:0000313" key="2">
    <source>
        <dbReference type="Proteomes" id="UP000779049"/>
    </source>
</evidence>
<dbReference type="Proteomes" id="UP000779049">
    <property type="component" value="Unassembled WGS sequence"/>
</dbReference>
<dbReference type="InterPro" id="IPR029062">
    <property type="entry name" value="Class_I_gatase-like"/>
</dbReference>
<dbReference type="Gene3D" id="3.40.50.880">
    <property type="match status" value="1"/>
</dbReference>
<dbReference type="Pfam" id="PF07722">
    <property type="entry name" value="Peptidase_C26"/>
    <property type="match status" value="1"/>
</dbReference>
<comment type="caution">
    <text evidence="1">The sequence shown here is derived from an EMBL/GenBank/DDBJ whole genome shotgun (WGS) entry which is preliminary data.</text>
</comment>
<name>A0ABS7L5J4_9FIRM</name>
<dbReference type="InterPro" id="IPR044668">
    <property type="entry name" value="PuuD-like"/>
</dbReference>
<dbReference type="GO" id="GO:0016787">
    <property type="term" value="F:hydrolase activity"/>
    <property type="evidence" value="ECO:0007669"/>
    <property type="project" value="UniProtKB-KW"/>
</dbReference>
<dbReference type="CDD" id="cd01745">
    <property type="entry name" value="GATase1_2"/>
    <property type="match status" value="1"/>
</dbReference>
<accession>A0ABS7L5J4</accession>
<reference evidence="1 2" key="1">
    <citation type="journal article" date="2020" name="New Microbes New Infect">
        <title>Sellimonas caecigallum sp. nov., description and genome sequence of a new member of the Sellimonas genus isolated from the cecum of feral chicken.</title>
        <authorList>
            <person name="Wongkuna S."/>
            <person name="Ghimire S."/>
            <person name="Antony L."/>
            <person name="Chankhamhaengdecha S."/>
            <person name="Janvilisri T."/>
            <person name="Scaria J."/>
        </authorList>
    </citation>
    <scope>NUCLEOTIDE SEQUENCE [LARGE SCALE GENOMIC DNA]</scope>
    <source>
        <strain evidence="1 2">SW451</strain>
    </source>
</reference>
<keyword evidence="1" id="KW-0378">Hydrolase</keyword>
<dbReference type="InterPro" id="IPR011697">
    <property type="entry name" value="Peptidase_C26"/>
</dbReference>
<sequence length="236" mass="26608">MKQKCPSIGIVVCARERNRIFTSLPYIQSVADHGGMPFSIPYFEDYPPSFFRECEKKFDGFLFCGGGDINPLLFRELPSGHLGDTDFSFDLFQLRFMTDLLEHSRKPTLAICKGMQILSIACQGSIYQDLSENPTFFNHSYPSRYRSEPAHTIRTEEGSLIREILGETARVNSFHHQGVKTAGSGLICSSYAPDGMPESIEGTSHPFLLGVQWHPECMYLSSKKMSRIFSFFLGSC</sequence>
<dbReference type="PROSITE" id="PS51273">
    <property type="entry name" value="GATASE_TYPE_1"/>
    <property type="match status" value="1"/>
</dbReference>
<dbReference type="SUPFAM" id="SSF52317">
    <property type="entry name" value="Class I glutamine amidotransferase-like"/>
    <property type="match status" value="1"/>
</dbReference>
<organism evidence="1 2">
    <name type="scientific">Sellimonas caecigallum</name>
    <dbReference type="NCBI Taxonomy" id="2592333"/>
    <lineage>
        <taxon>Bacteria</taxon>
        <taxon>Bacillati</taxon>
        <taxon>Bacillota</taxon>
        <taxon>Clostridia</taxon>
        <taxon>Lachnospirales</taxon>
        <taxon>Lachnospiraceae</taxon>
        <taxon>Sellimonas</taxon>
    </lineage>
</organism>
<dbReference type="EMBL" id="VIRV01000004">
    <property type="protein sequence ID" value="MBY0758316.1"/>
    <property type="molecule type" value="Genomic_DNA"/>
</dbReference>
<gene>
    <name evidence="1" type="ORF">FLB61_04275</name>
</gene>